<dbReference type="Pfam" id="PF00270">
    <property type="entry name" value="DEAD"/>
    <property type="match status" value="1"/>
</dbReference>
<dbReference type="SMART" id="SM00847">
    <property type="entry name" value="HA2"/>
    <property type="match status" value="1"/>
</dbReference>
<evidence type="ECO:0000256" key="3">
    <source>
        <dbReference type="ARBA" id="ARBA00022741"/>
    </source>
</evidence>
<dbReference type="InterPro" id="IPR007502">
    <property type="entry name" value="Helicase-assoc_dom"/>
</dbReference>
<dbReference type="FunFam" id="3.40.50.300:FF:000578">
    <property type="entry name" value="probable ATP-dependent RNA helicase DHX35"/>
    <property type="match status" value="1"/>
</dbReference>
<name>A0AAD4MQN6_9BILA</name>
<comment type="similarity">
    <text evidence="1">Belongs to the DEAD box helicase family. DEAH subfamily.</text>
</comment>
<dbReference type="Pfam" id="PF21010">
    <property type="entry name" value="HA2_C"/>
    <property type="match status" value="1"/>
</dbReference>
<dbReference type="Gene3D" id="3.40.50.300">
    <property type="entry name" value="P-loop containing nucleotide triphosphate hydrolases"/>
    <property type="match status" value="2"/>
</dbReference>
<dbReference type="PANTHER" id="PTHR18934">
    <property type="entry name" value="ATP-DEPENDENT RNA HELICASE"/>
    <property type="match status" value="1"/>
</dbReference>
<comment type="catalytic activity">
    <reaction evidence="7">
        <text>ATP + H2O = ADP + phosphate + H(+)</text>
        <dbReference type="Rhea" id="RHEA:13065"/>
        <dbReference type="ChEBI" id="CHEBI:15377"/>
        <dbReference type="ChEBI" id="CHEBI:15378"/>
        <dbReference type="ChEBI" id="CHEBI:30616"/>
        <dbReference type="ChEBI" id="CHEBI:43474"/>
        <dbReference type="ChEBI" id="CHEBI:456216"/>
        <dbReference type="EC" id="3.6.4.13"/>
    </reaction>
</comment>
<dbReference type="InterPro" id="IPR014001">
    <property type="entry name" value="Helicase_ATP-bd"/>
</dbReference>
<keyword evidence="5" id="KW-0347">Helicase</keyword>
<dbReference type="InterPro" id="IPR011709">
    <property type="entry name" value="DEAD-box_helicase_OB_fold"/>
</dbReference>
<sequence>MSGYSGGRRDGRHGGRPHFLKPGDDVDTTLVFEEDRPTVADVDEATGALYNNPYLSMSIQQQRQRLPIFKHKAQLIYLLEKFQTVVVVGETGSGKSTQIPQFLADAGWASDGRKICVTQPRRVAAVTLASRVADEMQCSLGSHVGYAVRFDDQFSDKTIIKYMTDGILLREFMSDPLLTAYSIVMIDEAHERSVNTDLIVGLLRKIVAVRPDLHVIISSATIDAELFRDYFELNETNDRDKDTATIISVEGRAFPVEIFYTKVGVPDYVQATIEKVLNLHRNEGPGDILCFLTGQDEVERACDALRQAASSMKRDQDKLIVLPLYSGLPPREQLRVFDSTTYQTRKVVICTNIAETSVTIPGISFVIDCGFVKIRAFNEKSDLETLMVVTCSKSSADQRAGRAGRIRPGKCFRLYPEDEYIKMMNTSVPEIQRGDLAPVVLKLKALGIQNVVKFDYLSRPSSKAMIRAMHLLYALGAIDDGGRLTNPVGTQMAELPLSPMHARALISSAEFECSSEIATIIAMMQIKDYFTTPSHGKHKTEVSKRSFAVQEGDHLTMLNVYSAFANNGKSTNWCGQHHVNYKAMCRADHIREQMLAFLRRFNYKIVSCKGTIGDTAKIRRCLLTGFFPQVAYYDHTGLYVTVRGGNSFKAFKGSAIMYKKDYPKWVVFTDVMQNSIRDISEIELGWIEQIAPHYYEFSSKYGSKKLGDADNIAEGRTANIN</sequence>
<dbReference type="CDD" id="cd18791">
    <property type="entry name" value="SF2_C_RHA"/>
    <property type="match status" value="1"/>
</dbReference>
<dbReference type="AlphaFoldDB" id="A0AAD4MQN6"/>
<keyword evidence="12" id="KW-1185">Reference proteome</keyword>
<dbReference type="GO" id="GO:0071013">
    <property type="term" value="C:catalytic step 2 spliceosome"/>
    <property type="evidence" value="ECO:0007669"/>
    <property type="project" value="TreeGrafter"/>
</dbReference>
<dbReference type="GO" id="GO:0005524">
    <property type="term" value="F:ATP binding"/>
    <property type="evidence" value="ECO:0007669"/>
    <property type="project" value="UniProtKB-KW"/>
</dbReference>
<dbReference type="Pfam" id="PF07717">
    <property type="entry name" value="OB_NTP_bind"/>
    <property type="match status" value="1"/>
</dbReference>
<dbReference type="Pfam" id="PF04408">
    <property type="entry name" value="WHD_HA2"/>
    <property type="match status" value="1"/>
</dbReference>
<evidence type="ECO:0000259" key="10">
    <source>
        <dbReference type="PROSITE" id="PS51194"/>
    </source>
</evidence>
<evidence type="ECO:0000256" key="5">
    <source>
        <dbReference type="ARBA" id="ARBA00022806"/>
    </source>
</evidence>
<dbReference type="InterPro" id="IPR001650">
    <property type="entry name" value="Helicase_C-like"/>
</dbReference>
<evidence type="ECO:0000256" key="6">
    <source>
        <dbReference type="ARBA" id="ARBA00022840"/>
    </source>
</evidence>
<evidence type="ECO:0000313" key="12">
    <source>
        <dbReference type="Proteomes" id="UP001201812"/>
    </source>
</evidence>
<evidence type="ECO:0000259" key="9">
    <source>
        <dbReference type="PROSITE" id="PS51192"/>
    </source>
</evidence>
<dbReference type="GO" id="GO:0016787">
    <property type="term" value="F:hydrolase activity"/>
    <property type="evidence" value="ECO:0007669"/>
    <property type="project" value="UniProtKB-KW"/>
</dbReference>
<dbReference type="PROSITE" id="PS00690">
    <property type="entry name" value="DEAH_ATP_HELICASE"/>
    <property type="match status" value="1"/>
</dbReference>
<reference evidence="11" key="1">
    <citation type="submission" date="2022-01" db="EMBL/GenBank/DDBJ databases">
        <title>Genome Sequence Resource for Two Populations of Ditylenchus destructor, the Migratory Endoparasitic Phytonematode.</title>
        <authorList>
            <person name="Zhang H."/>
            <person name="Lin R."/>
            <person name="Xie B."/>
        </authorList>
    </citation>
    <scope>NUCLEOTIDE SEQUENCE</scope>
    <source>
        <strain evidence="11">BazhouSP</strain>
    </source>
</reference>
<dbReference type="Gene3D" id="1.20.120.1080">
    <property type="match status" value="1"/>
</dbReference>
<proteinExistence type="inferred from homology"/>
<evidence type="ECO:0000256" key="4">
    <source>
        <dbReference type="ARBA" id="ARBA00022801"/>
    </source>
</evidence>
<dbReference type="InterPro" id="IPR048333">
    <property type="entry name" value="HA2_WH"/>
</dbReference>
<evidence type="ECO:0000256" key="1">
    <source>
        <dbReference type="ARBA" id="ARBA00008792"/>
    </source>
</evidence>
<gene>
    <name evidence="11" type="ORF">DdX_16261</name>
</gene>
<keyword evidence="4" id="KW-0378">Hydrolase</keyword>
<evidence type="ECO:0000256" key="2">
    <source>
        <dbReference type="ARBA" id="ARBA00012552"/>
    </source>
</evidence>
<dbReference type="PROSITE" id="PS51194">
    <property type="entry name" value="HELICASE_CTER"/>
    <property type="match status" value="1"/>
</dbReference>
<dbReference type="InterPro" id="IPR027417">
    <property type="entry name" value="P-loop_NTPase"/>
</dbReference>
<feature type="region of interest" description="Disordered" evidence="8">
    <location>
        <begin position="1"/>
        <end position="26"/>
    </location>
</feature>
<dbReference type="SMART" id="SM00490">
    <property type="entry name" value="HELICc"/>
    <property type="match status" value="1"/>
</dbReference>
<dbReference type="SUPFAM" id="SSF52540">
    <property type="entry name" value="P-loop containing nucleoside triphosphate hydrolases"/>
    <property type="match status" value="1"/>
</dbReference>
<evidence type="ECO:0000256" key="8">
    <source>
        <dbReference type="SAM" id="MobiDB-lite"/>
    </source>
</evidence>
<dbReference type="FunFam" id="3.40.50.300:FF:000767">
    <property type="entry name" value="Putative ATP-dependent RNA helicase DHX35"/>
    <property type="match status" value="1"/>
</dbReference>
<dbReference type="PANTHER" id="PTHR18934:SF136">
    <property type="entry name" value="ATP-DEPENDENT RNA HELICASE DHX35-RELATED"/>
    <property type="match status" value="1"/>
</dbReference>
<feature type="domain" description="Helicase C-terminal" evidence="10">
    <location>
        <begin position="272"/>
        <end position="447"/>
    </location>
</feature>
<feature type="domain" description="Helicase ATP-binding" evidence="9">
    <location>
        <begin position="76"/>
        <end position="240"/>
    </location>
</feature>
<evidence type="ECO:0000256" key="7">
    <source>
        <dbReference type="ARBA" id="ARBA00047984"/>
    </source>
</evidence>
<evidence type="ECO:0000313" key="11">
    <source>
        <dbReference type="EMBL" id="KAI1701174.1"/>
    </source>
</evidence>
<accession>A0AAD4MQN6</accession>
<dbReference type="Proteomes" id="UP001201812">
    <property type="component" value="Unassembled WGS sequence"/>
</dbReference>
<dbReference type="EMBL" id="JAKKPZ010000125">
    <property type="protein sequence ID" value="KAI1701174.1"/>
    <property type="molecule type" value="Genomic_DNA"/>
</dbReference>
<keyword evidence="3" id="KW-0547">Nucleotide-binding</keyword>
<protein>
    <recommendedName>
        <fullName evidence="2">RNA helicase</fullName>
        <ecNumber evidence="2">3.6.4.13</ecNumber>
    </recommendedName>
</protein>
<dbReference type="EC" id="3.6.4.13" evidence="2"/>
<dbReference type="Pfam" id="PF00271">
    <property type="entry name" value="Helicase_C"/>
    <property type="match status" value="1"/>
</dbReference>
<dbReference type="PROSITE" id="PS51192">
    <property type="entry name" value="HELICASE_ATP_BIND_1"/>
    <property type="match status" value="1"/>
</dbReference>
<dbReference type="GO" id="GO:0003724">
    <property type="term" value="F:RNA helicase activity"/>
    <property type="evidence" value="ECO:0007669"/>
    <property type="project" value="UniProtKB-EC"/>
</dbReference>
<dbReference type="GO" id="GO:0003723">
    <property type="term" value="F:RNA binding"/>
    <property type="evidence" value="ECO:0007669"/>
    <property type="project" value="TreeGrafter"/>
</dbReference>
<dbReference type="SMART" id="SM00487">
    <property type="entry name" value="DEXDc"/>
    <property type="match status" value="1"/>
</dbReference>
<organism evidence="11 12">
    <name type="scientific">Ditylenchus destructor</name>
    <dbReference type="NCBI Taxonomy" id="166010"/>
    <lineage>
        <taxon>Eukaryota</taxon>
        <taxon>Metazoa</taxon>
        <taxon>Ecdysozoa</taxon>
        <taxon>Nematoda</taxon>
        <taxon>Chromadorea</taxon>
        <taxon>Rhabditida</taxon>
        <taxon>Tylenchina</taxon>
        <taxon>Tylenchomorpha</taxon>
        <taxon>Sphaerularioidea</taxon>
        <taxon>Anguinidae</taxon>
        <taxon>Anguininae</taxon>
        <taxon>Ditylenchus</taxon>
    </lineage>
</organism>
<dbReference type="InterPro" id="IPR002464">
    <property type="entry name" value="DNA/RNA_helicase_DEAH_CS"/>
</dbReference>
<comment type="caution">
    <text evidence="11">The sequence shown here is derived from an EMBL/GenBank/DDBJ whole genome shotgun (WGS) entry which is preliminary data.</text>
</comment>
<keyword evidence="6" id="KW-0067">ATP-binding</keyword>
<dbReference type="InterPro" id="IPR011545">
    <property type="entry name" value="DEAD/DEAH_box_helicase_dom"/>
</dbReference>